<organism evidence="1 2">
    <name type="scientific">Chromobacterium sphagni</name>
    <dbReference type="NCBI Taxonomy" id="1903179"/>
    <lineage>
        <taxon>Bacteria</taxon>
        <taxon>Pseudomonadati</taxon>
        <taxon>Pseudomonadota</taxon>
        <taxon>Betaproteobacteria</taxon>
        <taxon>Neisseriales</taxon>
        <taxon>Chromobacteriaceae</taxon>
        <taxon>Chromobacterium</taxon>
    </lineage>
</organism>
<gene>
    <name evidence="1" type="ORF">BI347_19950</name>
</gene>
<dbReference type="EMBL" id="MKCS01000003">
    <property type="protein sequence ID" value="OHX10788.1"/>
    <property type="molecule type" value="Genomic_DNA"/>
</dbReference>
<protein>
    <submittedName>
        <fullName evidence="1">Transposase</fullName>
    </submittedName>
</protein>
<evidence type="ECO:0000313" key="1">
    <source>
        <dbReference type="EMBL" id="OHX10788.1"/>
    </source>
</evidence>
<comment type="caution">
    <text evidence="1">The sequence shown here is derived from an EMBL/GenBank/DDBJ whole genome shotgun (WGS) entry which is preliminary data.</text>
</comment>
<accession>A0A1S1WU87</accession>
<reference evidence="1 2" key="1">
    <citation type="submission" date="2016-09" db="EMBL/GenBank/DDBJ databases">
        <title>Chromobacterium muskegensis sp. nov., an insecticidal bacterium isolated from Sphagnum bogs.</title>
        <authorList>
            <person name="Sparks M.E."/>
            <person name="Blackburn M.B."/>
            <person name="Gundersen-Rindal D.E."/>
            <person name="Mitchell A."/>
            <person name="Farrar R."/>
            <person name="Kuhar D."/>
        </authorList>
    </citation>
    <scope>NUCLEOTIDE SEQUENCE [LARGE SCALE GENOMIC DNA]</scope>
    <source>
        <strain evidence="1 2">37-2</strain>
    </source>
</reference>
<dbReference type="AlphaFoldDB" id="A0A1S1WU87"/>
<evidence type="ECO:0000313" key="2">
    <source>
        <dbReference type="Proteomes" id="UP000180088"/>
    </source>
</evidence>
<sequence length="37" mass="4103">MARTFDRQVAELQVRAAFLNHFTALGRPKTVAVAAMN</sequence>
<name>A0A1S1WU87_9NEIS</name>
<proteinExistence type="predicted"/>
<dbReference type="Proteomes" id="UP000180088">
    <property type="component" value="Unassembled WGS sequence"/>
</dbReference>